<dbReference type="PROSITE" id="PS51708">
    <property type="entry name" value="CHAD"/>
    <property type="match status" value="1"/>
</dbReference>
<feature type="domain" description="CHAD" evidence="1">
    <location>
        <begin position="1"/>
        <end position="253"/>
    </location>
</feature>
<sequence>MTQFAASLLARIQMLEVHLQCCRARLQDRTDVEALHDLRINLRTLRSLLRPLRELPSVDLLEQSAADLGRLTNPIRELQVLVAELEQAGLSDVAAQYREGLEPAFQQLLASAELPRLFEVLDAFPQIWRLSAREGCLRGLRRRVRRQFRHDLRHLPRHPDSSDADLHSLRLKVKRLRYCSQVYPELSPLGPRQLKMLRKMQQLLGDWNDCQYWLLCTAQDQRLTELRKGWLTRGHDSANQAEALLKRFRNTGS</sequence>
<dbReference type="EMBL" id="LT629785">
    <property type="protein sequence ID" value="SDT98344.1"/>
    <property type="molecule type" value="Genomic_DNA"/>
</dbReference>
<evidence type="ECO:0000313" key="2">
    <source>
        <dbReference type="EMBL" id="SDT98344.1"/>
    </source>
</evidence>
<dbReference type="Pfam" id="PF05235">
    <property type="entry name" value="CHAD"/>
    <property type="match status" value="1"/>
</dbReference>
<dbReference type="Proteomes" id="UP000243232">
    <property type="component" value="Chromosome I"/>
</dbReference>
<dbReference type="PANTHER" id="PTHR39339:SF1">
    <property type="entry name" value="CHAD DOMAIN-CONTAINING PROTEIN"/>
    <property type="match status" value="1"/>
</dbReference>
<dbReference type="InterPro" id="IPR038186">
    <property type="entry name" value="CHAD_dom_sf"/>
</dbReference>
<evidence type="ECO:0000259" key="1">
    <source>
        <dbReference type="PROSITE" id="PS51708"/>
    </source>
</evidence>
<dbReference type="RefSeq" id="WP_090193426.1">
    <property type="nucleotide sequence ID" value="NZ_LT629785.1"/>
</dbReference>
<name>A0A1H2ETD9_9PSED</name>
<dbReference type="OrthoDB" id="8587394at2"/>
<dbReference type="SMART" id="SM00880">
    <property type="entry name" value="CHAD"/>
    <property type="match status" value="1"/>
</dbReference>
<reference evidence="3" key="1">
    <citation type="submission" date="2016-10" db="EMBL/GenBank/DDBJ databases">
        <authorList>
            <person name="Varghese N."/>
            <person name="Submissions S."/>
        </authorList>
    </citation>
    <scope>NUCLEOTIDE SEQUENCE [LARGE SCALE GENOMIC DNA]</scope>
    <source>
        <strain evidence="3">DSM 17875</strain>
    </source>
</reference>
<organism evidence="2 3">
    <name type="scientific">Pseudomonas pohangensis</name>
    <dbReference type="NCBI Taxonomy" id="364197"/>
    <lineage>
        <taxon>Bacteria</taxon>
        <taxon>Pseudomonadati</taxon>
        <taxon>Pseudomonadota</taxon>
        <taxon>Gammaproteobacteria</taxon>
        <taxon>Pseudomonadales</taxon>
        <taxon>Pseudomonadaceae</taxon>
        <taxon>Pseudomonas</taxon>
    </lineage>
</organism>
<accession>A0A1H2ETD9</accession>
<dbReference type="InterPro" id="IPR007899">
    <property type="entry name" value="CHAD_dom"/>
</dbReference>
<evidence type="ECO:0000313" key="3">
    <source>
        <dbReference type="Proteomes" id="UP000243232"/>
    </source>
</evidence>
<dbReference type="Gene3D" id="1.40.20.10">
    <property type="entry name" value="CHAD domain"/>
    <property type="match status" value="1"/>
</dbReference>
<protein>
    <submittedName>
        <fullName evidence="2">CHAD domain-containing protein</fullName>
    </submittedName>
</protein>
<keyword evidence="3" id="KW-1185">Reference proteome</keyword>
<gene>
    <name evidence="2" type="ORF">SAMN05216296_1062</name>
</gene>
<dbReference type="STRING" id="364197.SAMN05216296_1062"/>
<proteinExistence type="predicted"/>
<dbReference type="PANTHER" id="PTHR39339">
    <property type="entry name" value="SLR1444 PROTEIN"/>
    <property type="match status" value="1"/>
</dbReference>
<dbReference type="AlphaFoldDB" id="A0A1H2ETD9"/>